<protein>
    <submittedName>
        <fullName evidence="6">Carboxylate clamp-tetratricopeptide repeat protein</fullName>
    </submittedName>
</protein>
<dbReference type="InterPro" id="IPR047150">
    <property type="entry name" value="SGT"/>
</dbReference>
<feature type="transmembrane region" description="Helical" evidence="5">
    <location>
        <begin position="175"/>
        <end position="193"/>
    </location>
</feature>
<feature type="repeat" description="TPR" evidence="3">
    <location>
        <begin position="82"/>
        <end position="115"/>
    </location>
</feature>
<dbReference type="GO" id="GO:0016020">
    <property type="term" value="C:membrane"/>
    <property type="evidence" value="ECO:0007669"/>
    <property type="project" value="TreeGrafter"/>
</dbReference>
<accession>A0A061RLE9</accession>
<keyword evidence="5" id="KW-0812">Transmembrane</keyword>
<organism evidence="6">
    <name type="scientific">Tetraselmis sp. GSL018</name>
    <dbReference type="NCBI Taxonomy" id="582737"/>
    <lineage>
        <taxon>Eukaryota</taxon>
        <taxon>Viridiplantae</taxon>
        <taxon>Chlorophyta</taxon>
        <taxon>core chlorophytes</taxon>
        <taxon>Chlorodendrophyceae</taxon>
        <taxon>Chlorodendrales</taxon>
        <taxon>Chlorodendraceae</taxon>
        <taxon>Tetraselmis</taxon>
    </lineage>
</organism>
<dbReference type="SUPFAM" id="SSF48452">
    <property type="entry name" value="TPR-like"/>
    <property type="match status" value="1"/>
</dbReference>
<proteinExistence type="predicted"/>
<keyword evidence="1" id="KW-0677">Repeat</keyword>
<evidence type="ECO:0000256" key="2">
    <source>
        <dbReference type="ARBA" id="ARBA00022803"/>
    </source>
</evidence>
<dbReference type="Pfam" id="PF13181">
    <property type="entry name" value="TPR_8"/>
    <property type="match status" value="1"/>
</dbReference>
<evidence type="ECO:0000256" key="5">
    <source>
        <dbReference type="SAM" id="Phobius"/>
    </source>
</evidence>
<feature type="transmembrane region" description="Helical" evidence="5">
    <location>
        <begin position="236"/>
        <end position="256"/>
    </location>
</feature>
<evidence type="ECO:0000313" key="6">
    <source>
        <dbReference type="EMBL" id="JAC73737.1"/>
    </source>
</evidence>
<feature type="region of interest" description="Disordered" evidence="4">
    <location>
        <begin position="123"/>
        <end position="146"/>
    </location>
</feature>
<dbReference type="Gene3D" id="1.25.40.10">
    <property type="entry name" value="Tetratricopeptide repeat domain"/>
    <property type="match status" value="1"/>
</dbReference>
<evidence type="ECO:0000256" key="4">
    <source>
        <dbReference type="SAM" id="MobiDB-lite"/>
    </source>
</evidence>
<sequence>MGGSERTPAQSAKDLGSELYANGDYAAAENAFTEALSLATQVDRSELHIFHSNRCAARMQLANVDGALQDAKKCTELAPRWAKGWSRLGACQAQKGRYSAAEASFRTALSLDPGNETYRAQLSNARAQMRPPESPGGGRGEPPRRSWADRASSWAVARAAAVQRWWAGLTGDQRGLLAAGAAVAVLFVAYEVYNSLFGHAFYGDPFYDSLADYGGRWTWSFWILVLIGGWKLPPMFGYPPFFGMSLVHFVWLLQMLQNSSAPRRRYSAPGLYRRRYW</sequence>
<dbReference type="GO" id="GO:0072380">
    <property type="term" value="C:TRC complex"/>
    <property type="evidence" value="ECO:0007669"/>
    <property type="project" value="TreeGrafter"/>
</dbReference>
<dbReference type="GO" id="GO:0060090">
    <property type="term" value="F:molecular adaptor activity"/>
    <property type="evidence" value="ECO:0007669"/>
    <property type="project" value="TreeGrafter"/>
</dbReference>
<dbReference type="AlphaFoldDB" id="A0A061RLE9"/>
<dbReference type="SMART" id="SM00028">
    <property type="entry name" value="TPR"/>
    <property type="match status" value="3"/>
</dbReference>
<keyword evidence="5" id="KW-1133">Transmembrane helix</keyword>
<evidence type="ECO:0000256" key="3">
    <source>
        <dbReference type="PROSITE-ProRule" id="PRU00339"/>
    </source>
</evidence>
<gene>
    <name evidence="6" type="ORF">TSPGSL018_28022</name>
</gene>
<dbReference type="InterPro" id="IPR019734">
    <property type="entry name" value="TPR_rpt"/>
</dbReference>
<dbReference type="EMBL" id="GBEZ01012123">
    <property type="protein sequence ID" value="JAC73737.1"/>
    <property type="molecule type" value="Transcribed_RNA"/>
</dbReference>
<name>A0A061RLE9_9CHLO</name>
<reference evidence="6" key="1">
    <citation type="submission" date="2014-05" db="EMBL/GenBank/DDBJ databases">
        <title>The transcriptome of the halophilic microalga Tetraselmis sp. GSL018 isolated from the Great Salt Lake, Utah.</title>
        <authorList>
            <person name="Jinkerson R.E."/>
            <person name="D'Adamo S."/>
            <person name="Posewitz M.C."/>
        </authorList>
    </citation>
    <scope>NUCLEOTIDE SEQUENCE</scope>
    <source>
        <strain evidence="6">GSL018</strain>
    </source>
</reference>
<keyword evidence="2 3" id="KW-0802">TPR repeat</keyword>
<dbReference type="Pfam" id="PF00515">
    <property type="entry name" value="TPR_1"/>
    <property type="match status" value="1"/>
</dbReference>
<dbReference type="PANTHER" id="PTHR45831:SF2">
    <property type="entry name" value="LD24721P"/>
    <property type="match status" value="1"/>
</dbReference>
<evidence type="ECO:0000256" key="1">
    <source>
        <dbReference type="ARBA" id="ARBA00022737"/>
    </source>
</evidence>
<dbReference type="InterPro" id="IPR011990">
    <property type="entry name" value="TPR-like_helical_dom_sf"/>
</dbReference>
<dbReference type="PANTHER" id="PTHR45831">
    <property type="entry name" value="LD24721P"/>
    <property type="match status" value="1"/>
</dbReference>
<dbReference type="GO" id="GO:0006620">
    <property type="term" value="P:post-translational protein targeting to endoplasmic reticulum membrane"/>
    <property type="evidence" value="ECO:0007669"/>
    <property type="project" value="TreeGrafter"/>
</dbReference>
<dbReference type="PROSITE" id="PS50005">
    <property type="entry name" value="TPR"/>
    <property type="match status" value="1"/>
</dbReference>
<keyword evidence="5" id="KW-0472">Membrane</keyword>